<protein>
    <submittedName>
        <fullName evidence="2">Sphingomyelin synthase-like domain-containing protein</fullName>
    </submittedName>
</protein>
<dbReference type="WBParaSite" id="JU765_v2.g20610.t2">
    <property type="protein sequence ID" value="JU765_v2.g20610.t2"/>
    <property type="gene ID" value="JU765_v2.g20610"/>
</dbReference>
<organism evidence="1 2">
    <name type="scientific">Panagrolaimus sp. JU765</name>
    <dbReference type="NCBI Taxonomy" id="591449"/>
    <lineage>
        <taxon>Eukaryota</taxon>
        <taxon>Metazoa</taxon>
        <taxon>Ecdysozoa</taxon>
        <taxon>Nematoda</taxon>
        <taxon>Chromadorea</taxon>
        <taxon>Rhabditida</taxon>
        <taxon>Tylenchina</taxon>
        <taxon>Panagrolaimomorpha</taxon>
        <taxon>Panagrolaimoidea</taxon>
        <taxon>Panagrolaimidae</taxon>
        <taxon>Panagrolaimus</taxon>
    </lineage>
</organism>
<dbReference type="Proteomes" id="UP000887576">
    <property type="component" value="Unplaced"/>
</dbReference>
<accession>A0AC34QZG3</accession>
<reference evidence="2" key="1">
    <citation type="submission" date="2025-08" db="UniProtKB">
        <authorList>
            <consortium name="WormBaseParasite"/>
        </authorList>
    </citation>
    <scope>IDENTIFICATION</scope>
</reference>
<evidence type="ECO:0000313" key="1">
    <source>
        <dbReference type="Proteomes" id="UP000887576"/>
    </source>
</evidence>
<proteinExistence type="predicted"/>
<sequence length="330" mass="38309">MALNLNIKKFWNSESSDEKTYWNLNLNRLQCSPHRPEPQKTAFVVVFFILAILSNCATTAYIHDIVPREPLPDVIFTLIPQQSWALKFGDLMAGFCLFLMVLLVMFHKHGQIVFRRVMFIFGVLYWLRSLCIFCTQLPPGYDDASVLCLKQLTPEERTWEAFLSRMLGMGAHVGLQTIDEKVLCGDLLFSGHTLVMIISILTFKYYLPENFKYLRFIPQFLSMIGITCLVISRTHYTVDVVFAVLLSFLVFTLYHAYCEIIDHRQRQNWILNEWKLSEIIFWLETNVTPGKIENCFEMPFKTSSFNLLGQKSAQNDLMDLALATDPHKFT</sequence>
<name>A0AC34QZG3_9BILA</name>
<evidence type="ECO:0000313" key="2">
    <source>
        <dbReference type="WBParaSite" id="JU765_v2.g20610.t2"/>
    </source>
</evidence>